<comment type="cofactor">
    <cofactor evidence="1">
        <name>FAD</name>
        <dbReference type="ChEBI" id="CHEBI:57692"/>
    </cofactor>
</comment>
<dbReference type="Gene3D" id="3.30.465.10">
    <property type="match status" value="2"/>
</dbReference>
<dbReference type="PANTHER" id="PTHR42973">
    <property type="entry name" value="BINDING OXIDOREDUCTASE, PUTATIVE (AFU_ORTHOLOGUE AFUA_1G17690)-RELATED"/>
    <property type="match status" value="1"/>
</dbReference>
<dbReference type="OrthoDB" id="9983560at2759"/>
<evidence type="ECO:0000256" key="1">
    <source>
        <dbReference type="ARBA" id="ARBA00001974"/>
    </source>
</evidence>
<feature type="domain" description="FAD-binding PCMH-type" evidence="7">
    <location>
        <begin position="115"/>
        <end position="301"/>
    </location>
</feature>
<dbReference type="GO" id="GO:0071949">
    <property type="term" value="F:FAD binding"/>
    <property type="evidence" value="ECO:0007669"/>
    <property type="project" value="InterPro"/>
</dbReference>
<evidence type="ECO:0000256" key="6">
    <source>
        <dbReference type="SAM" id="SignalP"/>
    </source>
</evidence>
<dbReference type="AlphaFoldDB" id="A0A9W4HIY1"/>
<reference evidence="8" key="1">
    <citation type="submission" date="2021-07" db="EMBL/GenBank/DDBJ databases">
        <authorList>
            <person name="Branca A.L. A."/>
        </authorList>
    </citation>
    <scope>NUCLEOTIDE SEQUENCE</scope>
</reference>
<sequence>MKAALLAIGVLAATTSANAKFCRCQPDQRCWPSDDSWARLNSSTDGNLVKVTPYALPCHDPTFNEAECTIAKTNSNSSSYRSSDPGALQWSNWEAWPEKDEQCYIETSKTTPCKQGRIPLFSVKAQEAKHIQEAVNFAAKHNLKLVIKNTGHDFVGRSSAPNSLQIFTHEMKEISILDDFVPTAPKNKRAPPGIKAVTLGAGVQLHEMYSYLGSRGLMVVGGTANTVGITGGYIQGGGHSLLGWLHGMASDNALEFHVVLADGSLVVANDYQNSDLFFALRGGGGGSFGVVVSATVKAHPDYPTVVATINYTTPIGAPYWDGVDALQKHILEINDKGGTGFYGLVPNTPISDSQTVSLMILSATFVNQTDTKAIEDLLAPVKSEIKDAIGLEPYFDVTALPSLSTYYSALLGENDTTGLQIRFASRLISRDLFKSGNHNKLTKAVSSLRYGPGDAIVGAIVAGGQVSENRDIESGLNPAWRDALVHVIAAHWMSPEMTFDQQKALEANITNVEVPLLKSLEPGKMGAYMNEADADETDFQESFWGDNYPRLREIKALRDPYDLFIVRKGVGSEDWDDSGLCRV</sequence>
<keyword evidence="4" id="KW-0274">FAD</keyword>
<dbReference type="InterPro" id="IPR006094">
    <property type="entry name" value="Oxid_FAD_bind_N"/>
</dbReference>
<dbReference type="InterPro" id="IPR016169">
    <property type="entry name" value="FAD-bd_PCMH_sub2"/>
</dbReference>
<evidence type="ECO:0000256" key="2">
    <source>
        <dbReference type="ARBA" id="ARBA00005466"/>
    </source>
</evidence>
<comment type="caution">
    <text evidence="8">The sequence shown here is derived from an EMBL/GenBank/DDBJ whole genome shotgun (WGS) entry which is preliminary data.</text>
</comment>
<dbReference type="PROSITE" id="PS51387">
    <property type="entry name" value="FAD_PCMH"/>
    <property type="match status" value="1"/>
</dbReference>
<protein>
    <recommendedName>
        <fullName evidence="7">FAD-binding PCMH-type domain-containing protein</fullName>
    </recommendedName>
</protein>
<dbReference type="SUPFAM" id="SSF56176">
    <property type="entry name" value="FAD-binding/transporter-associated domain-like"/>
    <property type="match status" value="1"/>
</dbReference>
<evidence type="ECO:0000256" key="3">
    <source>
        <dbReference type="ARBA" id="ARBA00022630"/>
    </source>
</evidence>
<evidence type="ECO:0000313" key="8">
    <source>
        <dbReference type="EMBL" id="CAG8051302.1"/>
    </source>
</evidence>
<dbReference type="Pfam" id="PF01565">
    <property type="entry name" value="FAD_binding_4"/>
    <property type="match status" value="1"/>
</dbReference>
<gene>
    <name evidence="8" type="ORF">POLS_LOCUS3272</name>
</gene>
<keyword evidence="5" id="KW-0560">Oxidoreductase</keyword>
<comment type="similarity">
    <text evidence="2">Belongs to the oxygen-dependent FAD-linked oxidoreductase family.</text>
</comment>
<proteinExistence type="inferred from homology"/>
<evidence type="ECO:0000256" key="4">
    <source>
        <dbReference type="ARBA" id="ARBA00022827"/>
    </source>
</evidence>
<keyword evidence="9" id="KW-1185">Reference proteome</keyword>
<dbReference type="InterPro" id="IPR050416">
    <property type="entry name" value="FAD-linked_Oxidoreductase"/>
</dbReference>
<dbReference type="PANTHER" id="PTHR42973:SF39">
    <property type="entry name" value="FAD-BINDING PCMH-TYPE DOMAIN-CONTAINING PROTEIN"/>
    <property type="match status" value="1"/>
</dbReference>
<keyword evidence="6" id="KW-0732">Signal</keyword>
<evidence type="ECO:0000313" key="9">
    <source>
        <dbReference type="Proteomes" id="UP001153618"/>
    </source>
</evidence>
<dbReference type="InterPro" id="IPR016166">
    <property type="entry name" value="FAD-bd_PCMH"/>
</dbReference>
<feature type="chain" id="PRO_5040723634" description="FAD-binding PCMH-type domain-containing protein" evidence="6">
    <location>
        <begin position="20"/>
        <end position="583"/>
    </location>
</feature>
<evidence type="ECO:0000256" key="5">
    <source>
        <dbReference type="ARBA" id="ARBA00023002"/>
    </source>
</evidence>
<feature type="signal peptide" evidence="6">
    <location>
        <begin position="1"/>
        <end position="19"/>
    </location>
</feature>
<dbReference type="EMBL" id="CAJVOS010000016">
    <property type="protein sequence ID" value="CAG8051302.1"/>
    <property type="molecule type" value="Genomic_DNA"/>
</dbReference>
<evidence type="ECO:0000259" key="7">
    <source>
        <dbReference type="PROSITE" id="PS51387"/>
    </source>
</evidence>
<keyword evidence="3" id="KW-0285">Flavoprotein</keyword>
<dbReference type="GO" id="GO:0016491">
    <property type="term" value="F:oxidoreductase activity"/>
    <property type="evidence" value="ECO:0007669"/>
    <property type="project" value="UniProtKB-KW"/>
</dbReference>
<dbReference type="Proteomes" id="UP001153618">
    <property type="component" value="Unassembled WGS sequence"/>
</dbReference>
<dbReference type="Pfam" id="PF08031">
    <property type="entry name" value="BBE"/>
    <property type="match status" value="1"/>
</dbReference>
<organism evidence="8 9">
    <name type="scientific">Penicillium olsonii</name>
    <dbReference type="NCBI Taxonomy" id="99116"/>
    <lineage>
        <taxon>Eukaryota</taxon>
        <taxon>Fungi</taxon>
        <taxon>Dikarya</taxon>
        <taxon>Ascomycota</taxon>
        <taxon>Pezizomycotina</taxon>
        <taxon>Eurotiomycetes</taxon>
        <taxon>Eurotiomycetidae</taxon>
        <taxon>Eurotiales</taxon>
        <taxon>Aspergillaceae</taxon>
        <taxon>Penicillium</taxon>
    </lineage>
</organism>
<dbReference type="InterPro" id="IPR036318">
    <property type="entry name" value="FAD-bd_PCMH-like_sf"/>
</dbReference>
<accession>A0A9W4HIY1</accession>
<dbReference type="InterPro" id="IPR012951">
    <property type="entry name" value="BBE"/>
</dbReference>
<name>A0A9W4HIY1_PENOL</name>